<organism evidence="2 3">
    <name type="scientific">Faecalicatena contorta</name>
    <dbReference type="NCBI Taxonomy" id="39482"/>
    <lineage>
        <taxon>Bacteria</taxon>
        <taxon>Bacillati</taxon>
        <taxon>Bacillota</taxon>
        <taxon>Clostridia</taxon>
        <taxon>Lachnospirales</taxon>
        <taxon>Lachnospiraceae</taxon>
        <taxon>Faecalicatena</taxon>
    </lineage>
</organism>
<sequence>MKAEQKAQRLRIICGILIFLSILFEKLVVGWEYYSIWDIIFKLRDGSLEVGGPEGIIRLCTLIPMLFANILYLIRSVWFMNKKNPKYFEFLPMVSLIVYFIAFFAQQLYMVINVTLVAFDYMGARWLEERDAINRAYEEQKRRERADKEEKKRVHYFPGQYSKEFFRVIRKNTAYGKREKMILSAGCLLCASCMYITLTVYSLITQVHGKEDILSRNGLVQSFQQTEILVVLFLVLLQTMIISYYIKDQKRAMRLFTILGMRSSTISLMFAIVFAVNAFLSGVAGMVSGGAIAHIIKEIWQSGLTHSGVEITLASVVSVKTVGFGILGYLFIILLALGFNQENILNLSRSMNMNAEIQREKRSKKYSLLCIGFGVVLSAVGIRWYFSRSWAESMYIHIFSVLGIFMLLKGGTALSLNRLEKNKERYYRKLISSRPLYYRYWKSLWNFFYLSVIHFFILAVFIVQFTGSLMKEDITDLYPYDIVCTAYDTDLDKLAEIANEHDAKTKIYPMFRMTSVYGSDMLSGWMQAGARPIQWPQGQHIAISTSTYQQLKKGLGKTPQEIVLSGDEMHVVYQQDLTVKAHTIDWDTSRITKRLRIGQPLTFYNPSDIDNVFPGWKVKSEERDILTGTFHQGMGDNLIVFNDSYFEKEYKKLTAYNKNQWEMRETASFEDWRFYTQNHTSNMTEGPTQLVCYTVPEKEYAGMLADMQYLEEKHQYDRMWDDSIQPFYGKQQRIVDTGAQIFFKRLIYLFIVLLLAVLGFFQYYVKVESETKEMNWQNTFLEKLGMREKDRRKALTGQMKMFTVLPLVIGGGGGIIFAALTARARLYTPEDMSMFARIGTVVYLIYLGLWIVWHFWMKRLIWRRMQWEK</sequence>
<feature type="transmembrane region" description="Helical" evidence="1">
    <location>
        <begin position="398"/>
        <end position="419"/>
    </location>
</feature>
<proteinExistence type="predicted"/>
<feature type="transmembrane region" description="Helical" evidence="1">
    <location>
        <begin position="228"/>
        <end position="246"/>
    </location>
</feature>
<feature type="transmembrane region" description="Helical" evidence="1">
    <location>
        <begin position="56"/>
        <end position="75"/>
    </location>
</feature>
<dbReference type="InterPro" id="IPR052536">
    <property type="entry name" value="ABC-4_Integral_Memb_Prot"/>
</dbReference>
<keyword evidence="3" id="KW-1185">Reference proteome</keyword>
<feature type="transmembrane region" description="Helical" evidence="1">
    <location>
        <begin position="834"/>
        <end position="856"/>
    </location>
</feature>
<evidence type="ECO:0008006" key="4">
    <source>
        <dbReference type="Google" id="ProtNLM"/>
    </source>
</evidence>
<protein>
    <recommendedName>
        <fullName evidence="4">FtsX-like permease family</fullName>
    </recommendedName>
</protein>
<keyword evidence="1" id="KW-1133">Transmembrane helix</keyword>
<dbReference type="OrthoDB" id="1954626at2"/>
<gene>
    <name evidence="2" type="ORF">SAMN05216529_101422</name>
</gene>
<evidence type="ECO:0000313" key="3">
    <source>
        <dbReference type="Proteomes" id="UP000254051"/>
    </source>
</evidence>
<keyword evidence="1" id="KW-0812">Transmembrane</keyword>
<feature type="transmembrane region" description="Helical" evidence="1">
    <location>
        <begin position="12"/>
        <end position="36"/>
    </location>
</feature>
<accession>A0A316AQ68</accession>
<feature type="transmembrane region" description="Helical" evidence="1">
    <location>
        <begin position="87"/>
        <end position="104"/>
    </location>
</feature>
<dbReference type="Proteomes" id="UP000254051">
    <property type="component" value="Unassembled WGS sequence"/>
</dbReference>
<evidence type="ECO:0000313" key="2">
    <source>
        <dbReference type="EMBL" id="SUQ12525.1"/>
    </source>
</evidence>
<dbReference type="RefSeq" id="WP_109708542.1">
    <property type="nucleotide sequence ID" value="NZ_QGDS01000001.1"/>
</dbReference>
<name>A0A316AQ68_9FIRM</name>
<feature type="transmembrane region" description="Helical" evidence="1">
    <location>
        <begin position="440"/>
        <end position="463"/>
    </location>
</feature>
<feature type="transmembrane region" description="Helical" evidence="1">
    <location>
        <begin position="110"/>
        <end position="127"/>
    </location>
</feature>
<evidence type="ECO:0000256" key="1">
    <source>
        <dbReference type="SAM" id="Phobius"/>
    </source>
</evidence>
<dbReference type="AlphaFoldDB" id="A0A316AQ68"/>
<feature type="transmembrane region" description="Helical" evidence="1">
    <location>
        <begin position="366"/>
        <end position="386"/>
    </location>
</feature>
<keyword evidence="1" id="KW-0472">Membrane</keyword>
<reference evidence="3" key="1">
    <citation type="submission" date="2017-07" db="EMBL/GenBank/DDBJ databases">
        <authorList>
            <person name="Varghese N."/>
            <person name="Submissions S."/>
        </authorList>
    </citation>
    <scope>NUCLEOTIDE SEQUENCE [LARGE SCALE GENOMIC DNA]</scope>
    <source>
        <strain evidence="3">NLAE-zl-C134</strain>
    </source>
</reference>
<feature type="transmembrane region" description="Helical" evidence="1">
    <location>
        <begin position="181"/>
        <end position="204"/>
    </location>
</feature>
<feature type="transmembrane region" description="Helical" evidence="1">
    <location>
        <begin position="267"/>
        <end position="296"/>
    </location>
</feature>
<dbReference type="PANTHER" id="PTHR46795">
    <property type="entry name" value="ABC TRANSPORTER PERMEASE-RELATED-RELATED"/>
    <property type="match status" value="1"/>
</dbReference>
<feature type="transmembrane region" description="Helical" evidence="1">
    <location>
        <begin position="316"/>
        <end position="339"/>
    </location>
</feature>
<feature type="transmembrane region" description="Helical" evidence="1">
    <location>
        <begin position="801"/>
        <end position="822"/>
    </location>
</feature>
<feature type="transmembrane region" description="Helical" evidence="1">
    <location>
        <begin position="746"/>
        <end position="765"/>
    </location>
</feature>
<dbReference type="PANTHER" id="PTHR46795:SF3">
    <property type="entry name" value="ABC TRANSPORTER PERMEASE"/>
    <property type="match status" value="1"/>
</dbReference>
<dbReference type="EMBL" id="UHJJ01000001">
    <property type="protein sequence ID" value="SUQ12525.1"/>
    <property type="molecule type" value="Genomic_DNA"/>
</dbReference>